<dbReference type="RefSeq" id="WP_307262689.1">
    <property type="nucleotide sequence ID" value="NZ_JAUSVL010000001.1"/>
</dbReference>
<evidence type="ECO:0000313" key="1">
    <source>
        <dbReference type="EMBL" id="MDQ0290792.1"/>
    </source>
</evidence>
<sequence>MYDDTPIKCPTCRKNLGTADELPDTCPRCGTALKDLHVVLAAAKLRQQIGTSHAAAGNFTVALQAYTHMQRLHNTPLARKLRIFAAFAANNGQWRQP</sequence>
<proteinExistence type="predicted"/>
<dbReference type="AlphaFoldDB" id="A0AAE3VHU6"/>
<reference evidence="1" key="1">
    <citation type="submission" date="2023-07" db="EMBL/GenBank/DDBJ databases">
        <title>Genomic Encyclopedia of Type Strains, Phase IV (KMG-IV): sequencing the most valuable type-strain genomes for metagenomic binning, comparative biology and taxonomic classification.</title>
        <authorList>
            <person name="Goeker M."/>
        </authorList>
    </citation>
    <scope>NUCLEOTIDE SEQUENCE</scope>
    <source>
        <strain evidence="1">DSM 24202</strain>
    </source>
</reference>
<dbReference type="EMBL" id="JAUSVL010000001">
    <property type="protein sequence ID" value="MDQ0290792.1"/>
    <property type="molecule type" value="Genomic_DNA"/>
</dbReference>
<dbReference type="Proteomes" id="UP001238163">
    <property type="component" value="Unassembled WGS sequence"/>
</dbReference>
<comment type="caution">
    <text evidence="1">The sequence shown here is derived from an EMBL/GenBank/DDBJ whole genome shotgun (WGS) entry which is preliminary data.</text>
</comment>
<evidence type="ECO:0000313" key="2">
    <source>
        <dbReference type="Proteomes" id="UP001238163"/>
    </source>
</evidence>
<protein>
    <submittedName>
        <fullName evidence="1">Amidophosphoribosyltransferase</fullName>
    </submittedName>
</protein>
<gene>
    <name evidence="1" type="ORF">J3R75_002899</name>
</gene>
<keyword evidence="2" id="KW-1185">Reference proteome</keyword>
<accession>A0AAE3VHU6</accession>
<name>A0AAE3VHU6_9BACT</name>
<organism evidence="1 2">
    <name type="scientific">Oligosphaera ethanolica</name>
    <dbReference type="NCBI Taxonomy" id="760260"/>
    <lineage>
        <taxon>Bacteria</taxon>
        <taxon>Pseudomonadati</taxon>
        <taxon>Lentisphaerota</taxon>
        <taxon>Oligosphaeria</taxon>
        <taxon>Oligosphaerales</taxon>
        <taxon>Oligosphaeraceae</taxon>
        <taxon>Oligosphaera</taxon>
    </lineage>
</organism>